<reference evidence="1 2" key="1">
    <citation type="submission" date="2019-02" db="EMBL/GenBank/DDBJ databases">
        <title>Genomic Encyclopedia of Type Strains, Phase IV (KMG-IV): sequencing the most valuable type-strain genomes for metagenomic binning, comparative biology and taxonomic classification.</title>
        <authorList>
            <person name="Goeker M."/>
        </authorList>
    </citation>
    <scope>NUCLEOTIDE SEQUENCE [LARGE SCALE GENOMIC DNA]</scope>
    <source>
        <strain evidence="1 2">DSM 45622</strain>
    </source>
</reference>
<accession>A0A4Q7NWN6</accession>
<comment type="caution">
    <text evidence="1">The sequence shown here is derived from an EMBL/GenBank/DDBJ whole genome shotgun (WGS) entry which is preliminary data.</text>
</comment>
<name>A0A4Q7NWN6_9ACTN</name>
<dbReference type="EMBL" id="SGXD01000001">
    <property type="protein sequence ID" value="RZS91733.1"/>
    <property type="molecule type" value="Genomic_DNA"/>
</dbReference>
<dbReference type="Pfam" id="PF10604">
    <property type="entry name" value="Polyketide_cyc2"/>
    <property type="match status" value="1"/>
</dbReference>
<dbReference type="RefSeq" id="WP_165400134.1">
    <property type="nucleotide sequence ID" value="NZ_SGXD01000001.1"/>
</dbReference>
<dbReference type="InterPro" id="IPR023393">
    <property type="entry name" value="START-like_dom_sf"/>
</dbReference>
<dbReference type="Gene3D" id="3.30.530.20">
    <property type="match status" value="1"/>
</dbReference>
<gene>
    <name evidence="1" type="ORF">EV189_0980</name>
</gene>
<sequence>MIEIARLSVRSTARPEQLYARWADVETHPDWAPGMEYLRLEAPIAKGVRGVCRARGRDEQVFVITDLVPGTTFEDSLVLDGAHLRVRHEALPVDGGSEVTLHAVITGPEAPARAAEFEGLAEALEGDLLRLVALVEGRTTT</sequence>
<keyword evidence="2" id="KW-1185">Reference proteome</keyword>
<dbReference type="AlphaFoldDB" id="A0A4Q7NWN6"/>
<proteinExistence type="predicted"/>
<evidence type="ECO:0000313" key="1">
    <source>
        <dbReference type="EMBL" id="RZS91733.1"/>
    </source>
</evidence>
<dbReference type="InterPro" id="IPR019587">
    <property type="entry name" value="Polyketide_cyclase/dehydratase"/>
</dbReference>
<evidence type="ECO:0000313" key="2">
    <source>
        <dbReference type="Proteomes" id="UP000293638"/>
    </source>
</evidence>
<dbReference type="Proteomes" id="UP000293638">
    <property type="component" value="Unassembled WGS sequence"/>
</dbReference>
<organism evidence="1 2">
    <name type="scientific">Motilibacter rhizosphaerae</name>
    <dbReference type="NCBI Taxonomy" id="598652"/>
    <lineage>
        <taxon>Bacteria</taxon>
        <taxon>Bacillati</taxon>
        <taxon>Actinomycetota</taxon>
        <taxon>Actinomycetes</taxon>
        <taxon>Motilibacterales</taxon>
        <taxon>Motilibacteraceae</taxon>
        <taxon>Motilibacter</taxon>
    </lineage>
</organism>
<protein>
    <submittedName>
        <fullName evidence="1">Polyketide cyclase/dehydrase/lipid transport protein</fullName>
    </submittedName>
</protein>
<dbReference type="SUPFAM" id="SSF55961">
    <property type="entry name" value="Bet v1-like"/>
    <property type="match status" value="1"/>
</dbReference>